<protein>
    <recommendedName>
        <fullName evidence="2">JmjC domain-containing protein</fullName>
    </recommendedName>
</protein>
<organism evidence="3">
    <name type="scientific">Ananas comosus var. bracteatus</name>
    <name type="common">red pineapple</name>
    <dbReference type="NCBI Taxonomy" id="296719"/>
    <lineage>
        <taxon>Eukaryota</taxon>
        <taxon>Viridiplantae</taxon>
        <taxon>Streptophyta</taxon>
        <taxon>Embryophyta</taxon>
        <taxon>Tracheophyta</taxon>
        <taxon>Spermatophyta</taxon>
        <taxon>Magnoliopsida</taxon>
        <taxon>Liliopsida</taxon>
        <taxon>Poales</taxon>
        <taxon>Bromeliaceae</taxon>
        <taxon>Bromelioideae</taxon>
        <taxon>Ananas</taxon>
    </lineage>
</organism>
<sequence length="607" mass="68198">MSLETFISDHFLRESPVVISGCIDHWPARTKWKDIEYLKGIAGDRTVPVEVGKNYLCTEWKQELITFSQFLERIWCTDCPANLTYLAQHPLFDQIRELRNDIMIPDFCFAGGGELQSLNAWFGPLGTVTPLHHDPHHNLFAQVVGRKYIRLYPASVSDDLYPHAESMLHNTSQVDLDNIDSEEFPRVENLDFMDCILDEGEMLYIPPKWWHYVRSLSPSFSARAFEHNYNDGSNSCPTQGVYLASVTKSGCLTVHDFETLYCTTYGPISRYLGEEAKHLLHISTSMPLDAVQWNPENQDEIACASRQNDKIVLFDIGYVTSDPVQVLEKGKSKFSRLNSELNNGLSDVVFASDGKSRLFGSGLDGAIYMWDRRQSNIHCLELTTLSQCQLNSIELDLENRVIFGASRHGIIYAWDLRGGRTSFAFQSHNEVPLLTSLKISSMLEKITSLKVQSNIVSSEIHSLNFDPSCPYQLAFHLDDGWSGVLNINTLTVTHMHCPLLLGCKEGVDMSLCPSTRKPSWLPTCSVYAVGSLSGAGIYLLDFRPNTNSACHVDFDEEQESNSRGRRGTIQNKFVPASQNVVACAAHPLNGTIIAGTKVRLYKSMLSR</sequence>
<gene>
    <name evidence="3" type="ORF">CB5_LOCUS8567</name>
</gene>
<dbReference type="SUPFAM" id="SSF50978">
    <property type="entry name" value="WD40 repeat-like"/>
    <property type="match status" value="1"/>
</dbReference>
<dbReference type="SUPFAM" id="SSF51197">
    <property type="entry name" value="Clavaminate synthase-like"/>
    <property type="match status" value="1"/>
</dbReference>
<dbReference type="Gene3D" id="2.130.10.10">
    <property type="entry name" value="YVTN repeat-like/Quinoprotein amine dehydrogenase"/>
    <property type="match status" value="1"/>
</dbReference>
<dbReference type="FunFam" id="2.60.120.650:FF:000029">
    <property type="entry name" value="lysine-specific demethylase JMJ30"/>
    <property type="match status" value="1"/>
</dbReference>
<name>A0A6V7P3Y3_ANACO</name>
<comment type="similarity">
    <text evidence="1">Belongs to the JARID1 histone demethylase family.</text>
</comment>
<dbReference type="PROSITE" id="PS51184">
    <property type="entry name" value="JMJC"/>
    <property type="match status" value="1"/>
</dbReference>
<proteinExistence type="inferred from homology"/>
<dbReference type="PANTHER" id="PTHR12461:SF105">
    <property type="entry name" value="HYPOXIA-INDUCIBLE FACTOR 1-ALPHA INHIBITOR"/>
    <property type="match status" value="1"/>
</dbReference>
<dbReference type="InterPro" id="IPR041667">
    <property type="entry name" value="Cupin_8"/>
</dbReference>
<dbReference type="InterPro" id="IPR015943">
    <property type="entry name" value="WD40/YVTN_repeat-like_dom_sf"/>
</dbReference>
<dbReference type="InterPro" id="IPR036322">
    <property type="entry name" value="WD40_repeat_dom_sf"/>
</dbReference>
<dbReference type="Pfam" id="PF13621">
    <property type="entry name" value="Cupin_8"/>
    <property type="match status" value="1"/>
</dbReference>
<evidence type="ECO:0000313" key="3">
    <source>
        <dbReference type="EMBL" id="CAD1825356.1"/>
    </source>
</evidence>
<evidence type="ECO:0000256" key="1">
    <source>
        <dbReference type="ARBA" id="ARBA00006801"/>
    </source>
</evidence>
<dbReference type="EMBL" id="LR862144">
    <property type="protein sequence ID" value="CAD1825356.1"/>
    <property type="molecule type" value="Genomic_DNA"/>
</dbReference>
<dbReference type="Gene3D" id="2.60.120.650">
    <property type="entry name" value="Cupin"/>
    <property type="match status" value="1"/>
</dbReference>
<accession>A0A6V7P3Y3</accession>
<dbReference type="SMART" id="SM00558">
    <property type="entry name" value="JmjC"/>
    <property type="match status" value="1"/>
</dbReference>
<evidence type="ECO:0000259" key="2">
    <source>
        <dbReference type="PROSITE" id="PS51184"/>
    </source>
</evidence>
<dbReference type="AlphaFoldDB" id="A0A6V7P3Y3"/>
<dbReference type="InterPro" id="IPR003347">
    <property type="entry name" value="JmjC_dom"/>
</dbReference>
<feature type="domain" description="JmjC" evidence="2">
    <location>
        <begin position="78"/>
        <end position="243"/>
    </location>
</feature>
<dbReference type="PANTHER" id="PTHR12461">
    <property type="entry name" value="HYPOXIA-INDUCIBLE FACTOR 1 ALPHA INHIBITOR-RELATED"/>
    <property type="match status" value="1"/>
</dbReference>
<reference evidence="3" key="1">
    <citation type="submission" date="2020-07" db="EMBL/GenBank/DDBJ databases">
        <authorList>
            <person name="Lin J."/>
        </authorList>
    </citation>
    <scope>NUCLEOTIDE SEQUENCE</scope>
</reference>